<protein>
    <submittedName>
        <fullName evidence="5">Phage repressor protein C with HTH and peptisase S24 domain</fullName>
    </submittedName>
</protein>
<reference evidence="5 6" key="1">
    <citation type="submission" date="2018-05" db="EMBL/GenBank/DDBJ databases">
        <title>Genomic Encyclopedia of Type Strains, Phase IV (KMG-IV): sequencing the most valuable type-strain genomes for metagenomic binning, comparative biology and taxonomic classification.</title>
        <authorList>
            <person name="Goeker M."/>
        </authorList>
    </citation>
    <scope>NUCLEOTIDE SEQUENCE [LARGE SCALE GENOMIC DNA]</scope>
    <source>
        <strain evidence="5 6">DSM 16791</strain>
    </source>
</reference>
<keyword evidence="1" id="KW-0805">Transcription regulation</keyword>
<dbReference type="CDD" id="cd06529">
    <property type="entry name" value="S24_LexA-like"/>
    <property type="match status" value="1"/>
</dbReference>
<keyword evidence="2" id="KW-0238">DNA-binding</keyword>
<dbReference type="RefSeq" id="WP_110034030.1">
    <property type="nucleotide sequence ID" value="NZ_QGTR01000006.1"/>
</dbReference>
<dbReference type="InterPro" id="IPR036286">
    <property type="entry name" value="LexA/Signal_pep-like_sf"/>
</dbReference>
<evidence type="ECO:0000256" key="2">
    <source>
        <dbReference type="ARBA" id="ARBA00023125"/>
    </source>
</evidence>
<dbReference type="PROSITE" id="PS50943">
    <property type="entry name" value="HTH_CROC1"/>
    <property type="match status" value="1"/>
</dbReference>
<dbReference type="EMBL" id="QGTR01000006">
    <property type="protein sequence ID" value="PWV97740.1"/>
    <property type="molecule type" value="Genomic_DNA"/>
</dbReference>
<dbReference type="AlphaFoldDB" id="A0A317PEB4"/>
<dbReference type="GO" id="GO:0003677">
    <property type="term" value="F:DNA binding"/>
    <property type="evidence" value="ECO:0007669"/>
    <property type="project" value="UniProtKB-KW"/>
</dbReference>
<keyword evidence="6" id="KW-1185">Reference proteome</keyword>
<evidence type="ECO:0000313" key="6">
    <source>
        <dbReference type="Proteomes" id="UP000246352"/>
    </source>
</evidence>
<dbReference type="InterPro" id="IPR015927">
    <property type="entry name" value="Peptidase_S24_S26A/B/C"/>
</dbReference>
<sequence length="259" mass="28128">MARPRKIAPGIGQRILSLVAEGRTNADFASEIGVAEATLANYIRGEREPSYDFLRRLRELRGIDINWLITGGDGANQTEAPRQGALVSSYDPDADENDEGYSHETWKPRIPGARPEIDARLGAGEGSVGQMLTIGSNGGTSGHRVVAEWLLPESFLVGEMKASASTTIVMEVVGDSMVPSYQPGDRVLVDLAQTRMVADTVYAISDGFSEPQIKRLQRIPFSDPPRVSIISDNPALANFDVDLEKLHIIGRICGVIARR</sequence>
<evidence type="ECO:0000256" key="3">
    <source>
        <dbReference type="ARBA" id="ARBA00023163"/>
    </source>
</evidence>
<evidence type="ECO:0000256" key="1">
    <source>
        <dbReference type="ARBA" id="ARBA00023015"/>
    </source>
</evidence>
<dbReference type="Pfam" id="PF12844">
    <property type="entry name" value="HTH_19"/>
    <property type="match status" value="1"/>
</dbReference>
<comment type="caution">
    <text evidence="5">The sequence shown here is derived from an EMBL/GenBank/DDBJ whole genome shotgun (WGS) entry which is preliminary data.</text>
</comment>
<dbReference type="Proteomes" id="UP000246352">
    <property type="component" value="Unassembled WGS sequence"/>
</dbReference>
<proteinExistence type="predicted"/>
<gene>
    <name evidence="5" type="ORF">DFR52_106265</name>
</gene>
<organism evidence="5 6">
    <name type="scientific">Hoeflea marina</name>
    <dbReference type="NCBI Taxonomy" id="274592"/>
    <lineage>
        <taxon>Bacteria</taxon>
        <taxon>Pseudomonadati</taxon>
        <taxon>Pseudomonadota</taxon>
        <taxon>Alphaproteobacteria</taxon>
        <taxon>Hyphomicrobiales</taxon>
        <taxon>Rhizobiaceae</taxon>
        <taxon>Hoeflea</taxon>
    </lineage>
</organism>
<dbReference type="InterPro" id="IPR001387">
    <property type="entry name" value="Cro/C1-type_HTH"/>
</dbReference>
<dbReference type="Gene3D" id="1.10.260.40">
    <property type="entry name" value="lambda repressor-like DNA-binding domains"/>
    <property type="match status" value="1"/>
</dbReference>
<dbReference type="SUPFAM" id="SSF51306">
    <property type="entry name" value="LexA/Signal peptidase"/>
    <property type="match status" value="1"/>
</dbReference>
<feature type="domain" description="HTH cro/C1-type" evidence="4">
    <location>
        <begin position="26"/>
        <end position="68"/>
    </location>
</feature>
<dbReference type="Pfam" id="PF00717">
    <property type="entry name" value="Peptidase_S24"/>
    <property type="match status" value="1"/>
</dbReference>
<name>A0A317PEB4_9HYPH</name>
<dbReference type="InterPro" id="IPR039418">
    <property type="entry name" value="LexA-like"/>
</dbReference>
<evidence type="ECO:0000313" key="5">
    <source>
        <dbReference type="EMBL" id="PWV97740.1"/>
    </source>
</evidence>
<dbReference type="CDD" id="cd00093">
    <property type="entry name" value="HTH_XRE"/>
    <property type="match status" value="1"/>
</dbReference>
<dbReference type="OrthoDB" id="9792157at2"/>
<dbReference type="InterPro" id="IPR010982">
    <property type="entry name" value="Lambda_DNA-bd_dom_sf"/>
</dbReference>
<dbReference type="PANTHER" id="PTHR40661">
    <property type="match status" value="1"/>
</dbReference>
<keyword evidence="3" id="KW-0804">Transcription</keyword>
<dbReference type="PANTHER" id="PTHR40661:SF3">
    <property type="entry name" value="FELS-1 PROPHAGE TRANSCRIPTIONAL REGULATOR"/>
    <property type="match status" value="1"/>
</dbReference>
<evidence type="ECO:0000259" key="4">
    <source>
        <dbReference type="PROSITE" id="PS50943"/>
    </source>
</evidence>
<accession>A0A317PEB4</accession>
<dbReference type="Gene3D" id="2.10.109.10">
    <property type="entry name" value="Umud Fragment, subunit A"/>
    <property type="match status" value="1"/>
</dbReference>
<dbReference type="SUPFAM" id="SSF47413">
    <property type="entry name" value="lambda repressor-like DNA-binding domains"/>
    <property type="match status" value="1"/>
</dbReference>